<name>A0ABP7NYF0_9ACTN</name>
<reference evidence="3" key="1">
    <citation type="journal article" date="2019" name="Int. J. Syst. Evol. Microbiol.">
        <title>The Global Catalogue of Microorganisms (GCM) 10K type strain sequencing project: providing services to taxonomists for standard genome sequencing and annotation.</title>
        <authorList>
            <consortium name="The Broad Institute Genomics Platform"/>
            <consortium name="The Broad Institute Genome Sequencing Center for Infectious Disease"/>
            <person name="Wu L."/>
            <person name="Ma J."/>
        </authorList>
    </citation>
    <scope>NUCLEOTIDE SEQUENCE [LARGE SCALE GENOMIC DNA]</scope>
    <source>
        <strain evidence="3">JCM 16923</strain>
    </source>
</reference>
<dbReference type="Gene3D" id="3.30.450.180">
    <property type="match status" value="1"/>
</dbReference>
<dbReference type="InterPro" id="IPR041413">
    <property type="entry name" value="MLTR_LBD"/>
</dbReference>
<organism evidence="2 3">
    <name type="scientific">Gordonia caeni</name>
    <dbReference type="NCBI Taxonomy" id="1007097"/>
    <lineage>
        <taxon>Bacteria</taxon>
        <taxon>Bacillati</taxon>
        <taxon>Actinomycetota</taxon>
        <taxon>Actinomycetes</taxon>
        <taxon>Mycobacteriales</taxon>
        <taxon>Gordoniaceae</taxon>
        <taxon>Gordonia</taxon>
    </lineage>
</organism>
<evidence type="ECO:0000313" key="2">
    <source>
        <dbReference type="EMBL" id="GAA3956672.1"/>
    </source>
</evidence>
<dbReference type="SUPFAM" id="SSF47413">
    <property type="entry name" value="lambda repressor-like DNA-binding domains"/>
    <property type="match status" value="1"/>
</dbReference>
<dbReference type="CDD" id="cd00093">
    <property type="entry name" value="HTH_XRE"/>
    <property type="match status" value="1"/>
</dbReference>
<dbReference type="PANTHER" id="PTHR35010:SF4">
    <property type="entry name" value="BLL5781 PROTEIN"/>
    <property type="match status" value="1"/>
</dbReference>
<dbReference type="PANTHER" id="PTHR35010">
    <property type="entry name" value="BLL4672 PROTEIN-RELATED"/>
    <property type="match status" value="1"/>
</dbReference>
<keyword evidence="3" id="KW-1185">Reference proteome</keyword>
<accession>A0ABP7NYF0</accession>
<dbReference type="Proteomes" id="UP001418444">
    <property type="component" value="Unassembled WGS sequence"/>
</dbReference>
<evidence type="ECO:0000313" key="3">
    <source>
        <dbReference type="Proteomes" id="UP001418444"/>
    </source>
</evidence>
<proteinExistence type="predicted"/>
<comment type="caution">
    <text evidence="2">The sequence shown here is derived from an EMBL/GenBank/DDBJ whole genome shotgun (WGS) entry which is preliminary data.</text>
</comment>
<evidence type="ECO:0000259" key="1">
    <source>
        <dbReference type="PROSITE" id="PS50943"/>
    </source>
</evidence>
<dbReference type="Pfam" id="PF17765">
    <property type="entry name" value="MLTR_LBD"/>
    <property type="match status" value="1"/>
</dbReference>
<dbReference type="InterPro" id="IPR010982">
    <property type="entry name" value="Lambda_DNA-bd_dom_sf"/>
</dbReference>
<protein>
    <submittedName>
        <fullName evidence="2">Helix-turn-helix transcriptional regulator</fullName>
    </submittedName>
</protein>
<feature type="domain" description="HTH cro/C1-type" evidence="1">
    <location>
        <begin position="1"/>
        <end position="46"/>
    </location>
</feature>
<dbReference type="InterPro" id="IPR001387">
    <property type="entry name" value="Cro/C1-type_HTH"/>
</dbReference>
<sequence length="244" mass="26190">MSQLDLSARTGVSTRHLSYVETGRSRPTRAMIERLAAELEIPLRERNELLLAAGLAPAYPERSLDAPELLAVSGALQTILDAHLPFPALLLDRWWNVVDRNAATDVLLAGCAAELLEPPVNAVLLTLHPEGLAPRIANLGQWRAHLLAQVRSRAARTGDRRLHQLADRAAALPGEDAGRAARADVVVPLELETAAGVLRFFSISTAVESAADVTIDELRLEAFYPADEATRGAIAAGAQAAARR</sequence>
<gene>
    <name evidence="2" type="ORF">GCM10022231_14490</name>
</gene>
<dbReference type="Pfam" id="PF01381">
    <property type="entry name" value="HTH_3"/>
    <property type="match status" value="1"/>
</dbReference>
<dbReference type="EMBL" id="BAAAZW010000004">
    <property type="protein sequence ID" value="GAA3956672.1"/>
    <property type="molecule type" value="Genomic_DNA"/>
</dbReference>
<dbReference type="Gene3D" id="1.10.260.40">
    <property type="entry name" value="lambda repressor-like DNA-binding domains"/>
    <property type="match status" value="1"/>
</dbReference>
<dbReference type="PROSITE" id="PS50943">
    <property type="entry name" value="HTH_CROC1"/>
    <property type="match status" value="1"/>
</dbReference>